<evidence type="ECO:0000313" key="3">
    <source>
        <dbReference type="RefSeq" id="XP_035579636.1"/>
    </source>
</evidence>
<reference evidence="3" key="1">
    <citation type="submission" date="2025-08" db="UniProtKB">
        <authorList>
            <consortium name="RefSeq"/>
        </authorList>
    </citation>
    <scope>IDENTIFICATION</scope>
    <source>
        <tissue evidence="3">Blood</tissue>
    </source>
</reference>
<evidence type="ECO:0000313" key="2">
    <source>
        <dbReference type="Proteomes" id="UP000515165"/>
    </source>
</evidence>
<proteinExistence type="predicted"/>
<dbReference type="Proteomes" id="UP000515165">
    <property type="component" value="Chromosome 13"/>
</dbReference>
<organism evidence="2 3">
    <name type="scientific">Zalophus californianus</name>
    <name type="common">California sealion</name>
    <dbReference type="NCBI Taxonomy" id="9704"/>
    <lineage>
        <taxon>Eukaryota</taxon>
        <taxon>Metazoa</taxon>
        <taxon>Chordata</taxon>
        <taxon>Craniata</taxon>
        <taxon>Vertebrata</taxon>
        <taxon>Euteleostomi</taxon>
        <taxon>Mammalia</taxon>
        <taxon>Eutheria</taxon>
        <taxon>Laurasiatheria</taxon>
        <taxon>Carnivora</taxon>
        <taxon>Caniformia</taxon>
        <taxon>Pinnipedia</taxon>
        <taxon>Otariidae</taxon>
        <taxon>Zalophus</taxon>
    </lineage>
</organism>
<dbReference type="AlphaFoldDB" id="A0A6P9F2D9"/>
<accession>A0A6P9F2D9</accession>
<dbReference type="GeneID" id="118356221"/>
<dbReference type="RefSeq" id="XP_035579636.1">
    <property type="nucleotide sequence ID" value="XM_035723743.1"/>
</dbReference>
<dbReference type="KEGG" id="zca:118356221"/>
<sequence length="353" mass="37515">MLHPEVQRLQAEESKLCKHSLAGDVVSGLPDVSVHLAGKTERRHQEAQGQPPSPTGSNRSAPPSQELEPGSTCVPNSCEEPGAGAESKPASMGLCKHRNCHSARRHHSPARCPHCPPAQPPCCSQIRHTPVRAQPRVSQRCPRHPAPVFSPSGSATVGSACSSWVSRRWAWCSRSEQGMLSCTWATSCLRQGTSLADRSPPSLKSSESARCPERRRWPWSSGVGDGAVVPAGLLTLGRTWLQLPSSQAPGKGTAAEDGNASSSGAGFGSVAASASTSTLQCLSLCHLTGNPPQPPTAALSCLEKWLSISGWLSLWEWCRIGWENWCADGFALDLMPERVLPVVGVHGSELEGL</sequence>
<keyword evidence="2" id="KW-1185">Reference proteome</keyword>
<evidence type="ECO:0000256" key="1">
    <source>
        <dbReference type="SAM" id="MobiDB-lite"/>
    </source>
</evidence>
<feature type="compositionally biased region" description="Polar residues" evidence="1">
    <location>
        <begin position="47"/>
        <end position="63"/>
    </location>
</feature>
<feature type="region of interest" description="Disordered" evidence="1">
    <location>
        <begin position="23"/>
        <end position="92"/>
    </location>
</feature>
<name>A0A6P9F2D9_ZALCA</name>
<gene>
    <name evidence="3" type="primary">LOC118356221</name>
</gene>
<protein>
    <submittedName>
        <fullName evidence="3">Uncharacterized protein LOC118356221</fullName>
    </submittedName>
</protein>